<organism evidence="1 2">
    <name type="scientific">Alkalilimnicola ehrlichii</name>
    <dbReference type="NCBI Taxonomy" id="351052"/>
    <lineage>
        <taxon>Bacteria</taxon>
        <taxon>Pseudomonadati</taxon>
        <taxon>Pseudomonadota</taxon>
        <taxon>Gammaproteobacteria</taxon>
        <taxon>Chromatiales</taxon>
        <taxon>Ectothiorhodospiraceae</taxon>
        <taxon>Alkalilimnicola</taxon>
    </lineage>
</organism>
<comment type="caution">
    <text evidence="1">The sequence shown here is derived from an EMBL/GenBank/DDBJ whole genome shotgun (WGS) entry which is preliminary data.</text>
</comment>
<keyword evidence="2" id="KW-1185">Reference proteome</keyword>
<dbReference type="EMBL" id="NFZW01000002">
    <property type="protein sequence ID" value="RFA38917.1"/>
    <property type="molecule type" value="Genomic_DNA"/>
</dbReference>
<proteinExistence type="predicted"/>
<dbReference type="OrthoDB" id="6534366at2"/>
<dbReference type="AlphaFoldDB" id="A0A3E0X3L7"/>
<gene>
    <name evidence="1" type="ORF">CAL65_03185</name>
</gene>
<sequence>MRLPQDMEGKVISAVREFAASTSSGRRVIADMSALVDVTSQIPLSNLDYWERLIRSEFSSALESTPQPKWKLWSNRPTLLTWIDIISWDGYRREKTLRTLTGAAPNSFFFALAVRRLNDWVPQVREAAREKLPELVDVSDPSHIVDALCITLSHWNSWGRMEESDKRLLLQIVSKGFVAKALKEKIVSATSGPMTSILAQVGRTAVLDTHLDEIAKDAIQPAVRAKAYRSKFEGKLTWFEGRKWEWTDICYCEGRLRPIISERNLTVTSPFLETLRSASIDPSPMVRRVAAEMLIRELDTIGKESSALANQFACDASPSVAERGQFALKRMKERRT</sequence>
<name>A0A3E0X3L7_9GAMM</name>
<dbReference type="InterPro" id="IPR011989">
    <property type="entry name" value="ARM-like"/>
</dbReference>
<dbReference type="Proteomes" id="UP000256763">
    <property type="component" value="Unassembled WGS sequence"/>
</dbReference>
<dbReference type="Gene3D" id="1.25.10.10">
    <property type="entry name" value="Leucine-rich Repeat Variant"/>
    <property type="match status" value="1"/>
</dbReference>
<evidence type="ECO:0008006" key="3">
    <source>
        <dbReference type="Google" id="ProtNLM"/>
    </source>
</evidence>
<protein>
    <recommendedName>
        <fullName evidence="3">HEAT repeat domain-containing protein</fullName>
    </recommendedName>
</protein>
<accession>A0A3E0X3L7</accession>
<evidence type="ECO:0000313" key="2">
    <source>
        <dbReference type="Proteomes" id="UP000256763"/>
    </source>
</evidence>
<evidence type="ECO:0000313" key="1">
    <source>
        <dbReference type="EMBL" id="RFA38917.1"/>
    </source>
</evidence>
<reference evidence="2" key="1">
    <citation type="submission" date="2017-05" db="EMBL/GenBank/DDBJ databases">
        <authorList>
            <person name="Sharma S."/>
            <person name="Sidhu C."/>
            <person name="Pinnaka A.K."/>
        </authorList>
    </citation>
    <scope>NUCLEOTIDE SEQUENCE [LARGE SCALE GENOMIC DNA]</scope>
    <source>
        <strain evidence="2">AK93</strain>
    </source>
</reference>